<evidence type="ECO:0000313" key="3">
    <source>
        <dbReference type="EMBL" id="MDX8417622.1"/>
    </source>
</evidence>
<dbReference type="Pfam" id="PF00563">
    <property type="entry name" value="EAL"/>
    <property type="match status" value="1"/>
</dbReference>
<dbReference type="CDD" id="cd01949">
    <property type="entry name" value="GGDEF"/>
    <property type="match status" value="1"/>
</dbReference>
<organism evidence="3 4">
    <name type="scientific">Absicoccus intestinalis</name>
    <dbReference type="NCBI Taxonomy" id="2926319"/>
    <lineage>
        <taxon>Bacteria</taxon>
        <taxon>Bacillati</taxon>
        <taxon>Bacillota</taxon>
        <taxon>Erysipelotrichia</taxon>
        <taxon>Erysipelotrichales</taxon>
        <taxon>Erysipelotrichaceae</taxon>
        <taxon>Absicoccus</taxon>
    </lineage>
</organism>
<dbReference type="Gene3D" id="3.30.70.270">
    <property type="match status" value="3"/>
</dbReference>
<dbReference type="PANTHER" id="PTHR33121:SF79">
    <property type="entry name" value="CYCLIC DI-GMP PHOSPHODIESTERASE PDED-RELATED"/>
    <property type="match status" value="1"/>
</dbReference>
<dbReference type="Proteomes" id="UP001285244">
    <property type="component" value="Unassembled WGS sequence"/>
</dbReference>
<dbReference type="CDD" id="cd01948">
    <property type="entry name" value="EAL"/>
    <property type="match status" value="1"/>
</dbReference>
<feature type="domain" description="GGDEF" evidence="2">
    <location>
        <begin position="165"/>
        <end position="284"/>
    </location>
</feature>
<dbReference type="PROSITE" id="PS50883">
    <property type="entry name" value="EAL"/>
    <property type="match status" value="1"/>
</dbReference>
<feature type="domain" description="EAL" evidence="1">
    <location>
        <begin position="292"/>
        <end position="544"/>
    </location>
</feature>
<dbReference type="PROSITE" id="PS50887">
    <property type="entry name" value="GGDEF"/>
    <property type="match status" value="2"/>
</dbReference>
<dbReference type="Pfam" id="PF00990">
    <property type="entry name" value="GGDEF"/>
    <property type="match status" value="1"/>
</dbReference>
<dbReference type="InterPro" id="IPR035919">
    <property type="entry name" value="EAL_sf"/>
</dbReference>
<dbReference type="EMBL" id="JALBUS010000009">
    <property type="protein sequence ID" value="MDX8417622.1"/>
    <property type="molecule type" value="Genomic_DNA"/>
</dbReference>
<gene>
    <name evidence="3" type="ORF">MOZ64_07170</name>
</gene>
<evidence type="ECO:0000313" key="4">
    <source>
        <dbReference type="Proteomes" id="UP001285244"/>
    </source>
</evidence>
<dbReference type="InterPro" id="IPR000160">
    <property type="entry name" value="GGDEF_dom"/>
</dbReference>
<dbReference type="Gene3D" id="3.30.450.20">
    <property type="entry name" value="PAS domain"/>
    <property type="match status" value="1"/>
</dbReference>
<dbReference type="InterPro" id="IPR050706">
    <property type="entry name" value="Cyclic-di-GMP_PDE-like"/>
</dbReference>
<accession>A0ABU4WM23</accession>
<evidence type="ECO:0000259" key="2">
    <source>
        <dbReference type="PROSITE" id="PS50887"/>
    </source>
</evidence>
<dbReference type="InterPro" id="IPR001633">
    <property type="entry name" value="EAL_dom"/>
</dbReference>
<reference evidence="3 4" key="1">
    <citation type="submission" date="2022-03" db="EMBL/GenBank/DDBJ databases">
        <title>Novel taxa within the pig intestine.</title>
        <authorList>
            <person name="Wylensek D."/>
            <person name="Bishof K."/>
            <person name="Afrizal A."/>
            <person name="Clavel T."/>
        </authorList>
    </citation>
    <scope>NUCLEOTIDE SEQUENCE [LARGE SCALE GENOMIC DNA]</scope>
    <source>
        <strain evidence="3 4">Cla-KB-P134</strain>
    </source>
</reference>
<dbReference type="SMART" id="SM00267">
    <property type="entry name" value="GGDEF"/>
    <property type="match status" value="1"/>
</dbReference>
<dbReference type="SUPFAM" id="SSF55073">
    <property type="entry name" value="Nucleotide cyclase"/>
    <property type="match status" value="2"/>
</dbReference>
<comment type="caution">
    <text evidence="3">The sequence shown here is derived from an EMBL/GenBank/DDBJ whole genome shotgun (WGS) entry which is preliminary data.</text>
</comment>
<feature type="domain" description="GGDEF" evidence="2">
    <location>
        <begin position="1401"/>
        <end position="1525"/>
    </location>
</feature>
<evidence type="ECO:0000259" key="1">
    <source>
        <dbReference type="PROSITE" id="PS50883"/>
    </source>
</evidence>
<dbReference type="PANTHER" id="PTHR33121">
    <property type="entry name" value="CYCLIC DI-GMP PHOSPHODIESTERASE PDEF"/>
    <property type="match status" value="1"/>
</dbReference>
<keyword evidence="4" id="KW-1185">Reference proteome</keyword>
<proteinExistence type="predicted"/>
<dbReference type="InterPro" id="IPR029787">
    <property type="entry name" value="Nucleotide_cyclase"/>
</dbReference>
<dbReference type="Gene3D" id="3.20.20.450">
    <property type="entry name" value="EAL domain"/>
    <property type="match status" value="1"/>
</dbReference>
<name>A0ABU4WM23_9FIRM</name>
<dbReference type="NCBIfam" id="TIGR00254">
    <property type="entry name" value="GGDEF"/>
    <property type="match status" value="1"/>
</dbReference>
<dbReference type="SUPFAM" id="SSF141868">
    <property type="entry name" value="EAL domain-like"/>
    <property type="match status" value="1"/>
</dbReference>
<sequence length="1525" mass="175713">MKTIFQTDEYHKLYDMLELGICMIAQDEDETILFVNKGILDLYNCPNQEAFFQLTGGRFAGMRLEATERLAEMAGNQTNFTMHLSYQTLQRHVREADTIITQTIQQGRPIYILQMVSRQSLIVDTISDQLSGFLAPKIFFQKASDLAKVRMSQGTFTAYCPVCFDIVNFYFFNRDNTIAEGDKTLHYVSETLREVFPDGLLCHANADTFYAILPRNGIFTKIDEVCARVNRYLGDARYALKAGIVIYDHNVTMAEVQHSFDMAKMACDVAKNSPHRSHVIFRQEIQDWIEKREYILKTFNQALEDGRIKVFYQPMIRPLSGKICGFKATVHWEDPVVGIIDPDVFWHVLEEARLAGRLDIFMIDRVVHLQYERKKNRLPVLPIQSDISRLGFDLMHPLEHLEKALKKYPLSRECVRIGFVAEMLNDSTGNSLREIYRFHEAGYSLCLNHFGMESFSNHDVYDIPLEYVEMDRYFCDHLDTKNRTILKGFVKIAKQLGIHTMANGVDGQEQLDVLQSIGLENVRGSYIGQSKIYANMMEELAQKGVCFENELEWRVYQAAGLVNMDTEESRCLFLVDHGKVHMLAMNDAYWAQVKGTGIVDLKTANELVRKQAEVFPKRFERYINKAYDEDQEAAYFATKDRYMKMYTHRIAGVRHFWIGQSRFINVQFEQKRPENDKLDYFFHHITVLFEGIFYGNTQQDQIEVIASMDPRFPAEEVYANMDTTLVHFCQCYVHEDDQERFLRFLPIHDQNKMVNTMSESFRIRQLDGSYRWIVCQMVSGEKDWMLCTWPAVDEDRTNDKSDEKSQDQMLWSAFLRFSNLPFYWKDKELRYKGASQSFIHLVGEDAIFGQRVENLKSQAIETIDQQVMDQKEAIVTNQRYMLLNGQEKVYQVTEFPYYDDNNRVAGVAGWLYLDEATTTAFVDKWTGLMNAAGIFSVGLAFDDALHQKGKGYGAILITIQNYEDLCDTFDSSFGQDVQKRIAQTILTYDLPNGAVVARIRNGYFLFLGSNDIMSQLEKQTIDMIQRIQAQKQINGMACDIVLNRAMALGIEAKSFFDLMEMVVHRATYGHEPENLLSQEWWKMVAISAKTIDKIPYPVYLVDPYTKKLLFVNQKMKQIVNMPDHEDYLNHTCYELEGRKQPCSGCQLWNTSQTSERAYKKVWGDANKERFYVNHVKVLWQGQHAQMVIMEPTDTVLGEKQGKNEILKAERWANEAITIGLSEPEADIGIQKCITFVAQNLHAQRFFIFEERGHSELTCTYEWTEKGLLPLKADLRSLSRSHFDALYTEFETKKVTIVHDYEAFRKVHPDFSLPVMGVQNYVAGRLVVGNVPVGFTMVINLTEDSLNPAGYMLDTLTDFVAVMLRNRDSLQAAKEQGHRDPMTGVLNRRGFSRYVAQSPYVGPRIFLSCDINGLKNINDTQGHEAGDKLIKRATDILVDNADKNHVFRMGGDEFLVIREGADESGARQLVQDIKMAAHAHGFGISLGYVVHTGRIDDVDRLLRDADAAMYLDKGHSYRRRATDPKD</sequence>
<dbReference type="SMART" id="SM00052">
    <property type="entry name" value="EAL"/>
    <property type="match status" value="1"/>
</dbReference>
<dbReference type="RefSeq" id="WP_320325907.1">
    <property type="nucleotide sequence ID" value="NZ_JALBUS010000009.1"/>
</dbReference>
<protein>
    <submittedName>
        <fullName evidence="3">GGDEF domain-containing protein</fullName>
    </submittedName>
</protein>
<dbReference type="InterPro" id="IPR043128">
    <property type="entry name" value="Rev_trsase/Diguanyl_cyclase"/>
</dbReference>